<evidence type="ECO:0000313" key="2">
    <source>
        <dbReference type="EMBL" id="KAK4124491.1"/>
    </source>
</evidence>
<dbReference type="EMBL" id="MU853227">
    <property type="protein sequence ID" value="KAK4124491.1"/>
    <property type="molecule type" value="Genomic_DNA"/>
</dbReference>
<feature type="region of interest" description="Disordered" evidence="1">
    <location>
        <begin position="274"/>
        <end position="373"/>
    </location>
</feature>
<evidence type="ECO:0000313" key="3">
    <source>
        <dbReference type="Proteomes" id="UP001302602"/>
    </source>
</evidence>
<gene>
    <name evidence="2" type="ORF">N657DRAFT_690027</name>
</gene>
<organism evidence="2 3">
    <name type="scientific">Parathielavia appendiculata</name>
    <dbReference type="NCBI Taxonomy" id="2587402"/>
    <lineage>
        <taxon>Eukaryota</taxon>
        <taxon>Fungi</taxon>
        <taxon>Dikarya</taxon>
        <taxon>Ascomycota</taxon>
        <taxon>Pezizomycotina</taxon>
        <taxon>Sordariomycetes</taxon>
        <taxon>Sordariomycetidae</taxon>
        <taxon>Sordariales</taxon>
        <taxon>Chaetomiaceae</taxon>
        <taxon>Parathielavia</taxon>
    </lineage>
</organism>
<feature type="compositionally biased region" description="Pro residues" evidence="1">
    <location>
        <begin position="338"/>
        <end position="350"/>
    </location>
</feature>
<reference evidence="2" key="1">
    <citation type="journal article" date="2023" name="Mol. Phylogenet. Evol.">
        <title>Genome-scale phylogeny and comparative genomics of the fungal order Sordariales.</title>
        <authorList>
            <person name="Hensen N."/>
            <person name="Bonometti L."/>
            <person name="Westerberg I."/>
            <person name="Brannstrom I.O."/>
            <person name="Guillou S."/>
            <person name="Cros-Aarteil S."/>
            <person name="Calhoun S."/>
            <person name="Haridas S."/>
            <person name="Kuo A."/>
            <person name="Mondo S."/>
            <person name="Pangilinan J."/>
            <person name="Riley R."/>
            <person name="LaButti K."/>
            <person name="Andreopoulos B."/>
            <person name="Lipzen A."/>
            <person name="Chen C."/>
            <person name="Yan M."/>
            <person name="Daum C."/>
            <person name="Ng V."/>
            <person name="Clum A."/>
            <person name="Steindorff A."/>
            <person name="Ohm R.A."/>
            <person name="Martin F."/>
            <person name="Silar P."/>
            <person name="Natvig D.O."/>
            <person name="Lalanne C."/>
            <person name="Gautier V."/>
            <person name="Ament-Velasquez S.L."/>
            <person name="Kruys A."/>
            <person name="Hutchinson M.I."/>
            <person name="Powell A.J."/>
            <person name="Barry K."/>
            <person name="Miller A.N."/>
            <person name="Grigoriev I.V."/>
            <person name="Debuchy R."/>
            <person name="Gladieux P."/>
            <person name="Hiltunen Thoren M."/>
            <person name="Johannesson H."/>
        </authorList>
    </citation>
    <scope>NUCLEOTIDE SEQUENCE</scope>
    <source>
        <strain evidence="2">CBS 731.68</strain>
    </source>
</reference>
<dbReference type="AlphaFoldDB" id="A0AAN6Z428"/>
<feature type="compositionally biased region" description="Low complexity" evidence="1">
    <location>
        <begin position="298"/>
        <end position="337"/>
    </location>
</feature>
<dbReference type="Proteomes" id="UP001302602">
    <property type="component" value="Unassembled WGS sequence"/>
</dbReference>
<keyword evidence="3" id="KW-1185">Reference proteome</keyword>
<dbReference type="RefSeq" id="XP_062648262.1">
    <property type="nucleotide sequence ID" value="XM_062797023.1"/>
</dbReference>
<comment type="caution">
    <text evidence="2">The sequence shown here is derived from an EMBL/GenBank/DDBJ whole genome shotgun (WGS) entry which is preliminary data.</text>
</comment>
<feature type="compositionally biased region" description="Gly residues" evidence="1">
    <location>
        <begin position="352"/>
        <end position="364"/>
    </location>
</feature>
<proteinExistence type="predicted"/>
<accession>A0AAN6Z428</accession>
<evidence type="ECO:0000256" key="1">
    <source>
        <dbReference type="SAM" id="MobiDB-lite"/>
    </source>
</evidence>
<feature type="compositionally biased region" description="Low complexity" evidence="1">
    <location>
        <begin position="279"/>
        <end position="288"/>
    </location>
</feature>
<reference evidence="2" key="2">
    <citation type="submission" date="2023-05" db="EMBL/GenBank/DDBJ databases">
        <authorList>
            <consortium name="Lawrence Berkeley National Laboratory"/>
            <person name="Steindorff A."/>
            <person name="Hensen N."/>
            <person name="Bonometti L."/>
            <person name="Westerberg I."/>
            <person name="Brannstrom I.O."/>
            <person name="Guillou S."/>
            <person name="Cros-Aarteil S."/>
            <person name="Calhoun S."/>
            <person name="Haridas S."/>
            <person name="Kuo A."/>
            <person name="Mondo S."/>
            <person name="Pangilinan J."/>
            <person name="Riley R."/>
            <person name="Labutti K."/>
            <person name="Andreopoulos B."/>
            <person name="Lipzen A."/>
            <person name="Chen C."/>
            <person name="Yanf M."/>
            <person name="Daum C."/>
            <person name="Ng V."/>
            <person name="Clum A."/>
            <person name="Ohm R."/>
            <person name="Martin F."/>
            <person name="Silar P."/>
            <person name="Natvig D."/>
            <person name="Lalanne C."/>
            <person name="Gautier V."/>
            <person name="Ament-Velasquez S.L."/>
            <person name="Kruys A."/>
            <person name="Hutchinson M.I."/>
            <person name="Powell A.J."/>
            <person name="Barry K."/>
            <person name="Miller A.N."/>
            <person name="Grigoriev I.V."/>
            <person name="Debuchy R."/>
            <person name="Gladieux P."/>
            <person name="Thoren M.H."/>
            <person name="Johannesson H."/>
        </authorList>
    </citation>
    <scope>NUCLEOTIDE SEQUENCE</scope>
    <source>
        <strain evidence="2">CBS 731.68</strain>
    </source>
</reference>
<protein>
    <submittedName>
        <fullName evidence="2">Uncharacterized protein</fullName>
    </submittedName>
</protein>
<dbReference type="GeneID" id="87833791"/>
<sequence>MSAYDAAENITDEANNVYDARDVRSASPTRLKNLYDALSVRIAQFTVEFLYTNHVKPHVVFKLNFATPIGPGRRINSARVSMELGEGDKTGEQGPGACQIKLCGYTGRTARASAGFQFTLRANMTLAHMIQLINGEYAQLPNTMRTDMKKFEFVDINNYFDGCRDWIAQGFVRAHAAGFVDWAISGILGPDGQPIQRESLRPRPNARVTLINWHGAGFHDVIGKFFAQPQAVSGSATPVVYYHDLPVENGIFWAPHFQRFVTDVQQRFRLPYRVPQPNTGAAGTTAGPAGRGGGVTAGRGAPAAAAGRGAAPPATGRGAAPPATGRGAAPPATGRGAAPPPTGRGAPPPATGGRGAPAGRGGAPPVGNGRRDG</sequence>
<name>A0AAN6Z428_9PEZI</name>